<evidence type="ECO:0000256" key="4">
    <source>
        <dbReference type="ARBA" id="ARBA00022692"/>
    </source>
</evidence>
<evidence type="ECO:0000256" key="7">
    <source>
        <dbReference type="ARBA" id="ARBA00023136"/>
    </source>
</evidence>
<evidence type="ECO:0000313" key="11">
    <source>
        <dbReference type="EMBL" id="WLP85580.1"/>
    </source>
</evidence>
<name>A0ABY9HAF4_9MOLU</name>
<dbReference type="EMBL" id="CP132191">
    <property type="protein sequence ID" value="WLP85580.1"/>
    <property type="molecule type" value="Genomic_DNA"/>
</dbReference>
<keyword evidence="2 10" id="KW-0444">Lipid biosynthesis</keyword>
<dbReference type="InterPro" id="IPR003811">
    <property type="entry name" value="G3P_acylTferase_PlsY"/>
</dbReference>
<dbReference type="GO" id="GO:0004366">
    <property type="term" value="F:glycerol-3-phosphate O-acyltransferase activity"/>
    <property type="evidence" value="ECO:0007669"/>
    <property type="project" value="UniProtKB-EC"/>
</dbReference>
<evidence type="ECO:0000256" key="10">
    <source>
        <dbReference type="HAMAP-Rule" id="MF_01043"/>
    </source>
</evidence>
<evidence type="ECO:0000256" key="9">
    <source>
        <dbReference type="ARBA" id="ARBA00023264"/>
    </source>
</evidence>
<dbReference type="EC" id="2.3.1.275" evidence="10"/>
<evidence type="ECO:0000313" key="12">
    <source>
        <dbReference type="Proteomes" id="UP001237011"/>
    </source>
</evidence>
<keyword evidence="8 10" id="KW-0594">Phospholipid biosynthesis</keyword>
<comment type="pathway">
    <text evidence="10">Lipid metabolism; phospholipid metabolism.</text>
</comment>
<keyword evidence="1 10" id="KW-1003">Cell membrane</keyword>
<evidence type="ECO:0000256" key="1">
    <source>
        <dbReference type="ARBA" id="ARBA00022475"/>
    </source>
</evidence>
<dbReference type="PANTHER" id="PTHR30309">
    <property type="entry name" value="INNER MEMBRANE PROTEIN YGIH"/>
    <property type="match status" value="1"/>
</dbReference>
<evidence type="ECO:0000256" key="5">
    <source>
        <dbReference type="ARBA" id="ARBA00022989"/>
    </source>
</evidence>
<sequence>MTGNFDILIFSTVLLNLAFLLFGYLIGSLNTSIIFGKFKNKDVRDSFSGNAGATNTSRVFGVKIGVLILIIDAFKTIMVVYLATGIAYWVNQVPQIHGKLYSFQQYQPMIAIPLLAGLGVIIGHCFPVFFGFKGGKGVACTIGFIISYNIVLLPIAAVFFFAMIFWKKYVSLAGIVTAVLLIPFVFIPWMSNSVVAFPANFYWLNWTKDWNVRQNFIPSDQLGYVKYISTTVLNVAPECMGIIYVAAAGVLISMHKDNIKRLIKGEERKFSTKK</sequence>
<feature type="transmembrane region" description="Helical" evidence="10">
    <location>
        <begin position="142"/>
        <end position="162"/>
    </location>
</feature>
<keyword evidence="6 10" id="KW-0443">Lipid metabolism</keyword>
<dbReference type="RefSeq" id="WP_305938010.1">
    <property type="nucleotide sequence ID" value="NZ_CP132191.1"/>
</dbReference>
<comment type="subunit">
    <text evidence="10">Probably interacts with PlsX.</text>
</comment>
<keyword evidence="11" id="KW-0012">Acyltransferase</keyword>
<dbReference type="Proteomes" id="UP001237011">
    <property type="component" value="Chromosome"/>
</dbReference>
<evidence type="ECO:0000256" key="8">
    <source>
        <dbReference type="ARBA" id="ARBA00023209"/>
    </source>
</evidence>
<evidence type="ECO:0000256" key="6">
    <source>
        <dbReference type="ARBA" id="ARBA00023098"/>
    </source>
</evidence>
<organism evidence="11 12">
    <name type="scientific">Mycoplasma seminis</name>
    <dbReference type="NCBI Taxonomy" id="512749"/>
    <lineage>
        <taxon>Bacteria</taxon>
        <taxon>Bacillati</taxon>
        <taxon>Mycoplasmatota</taxon>
        <taxon>Mollicutes</taxon>
        <taxon>Mycoplasmataceae</taxon>
        <taxon>Mycoplasma</taxon>
    </lineage>
</organism>
<comment type="catalytic activity">
    <reaction evidence="10">
        <text>an acyl phosphate + sn-glycerol 3-phosphate = a 1-acyl-sn-glycero-3-phosphate + phosphate</text>
        <dbReference type="Rhea" id="RHEA:34075"/>
        <dbReference type="ChEBI" id="CHEBI:43474"/>
        <dbReference type="ChEBI" id="CHEBI:57597"/>
        <dbReference type="ChEBI" id="CHEBI:57970"/>
        <dbReference type="ChEBI" id="CHEBI:59918"/>
        <dbReference type="EC" id="2.3.1.275"/>
    </reaction>
</comment>
<feature type="transmembrane region" description="Helical" evidence="10">
    <location>
        <begin position="7"/>
        <end position="26"/>
    </location>
</feature>
<dbReference type="SMART" id="SM01207">
    <property type="entry name" value="G3P_acyltransf"/>
    <property type="match status" value="1"/>
</dbReference>
<feature type="transmembrane region" description="Helical" evidence="10">
    <location>
        <begin position="169"/>
        <end position="190"/>
    </location>
</feature>
<keyword evidence="3 10" id="KW-0808">Transferase</keyword>
<comment type="similarity">
    <text evidence="10">Belongs to the PlsY family.</text>
</comment>
<proteinExistence type="inferred from homology"/>
<feature type="transmembrane region" description="Helical" evidence="10">
    <location>
        <begin position="110"/>
        <end position="130"/>
    </location>
</feature>
<protein>
    <recommendedName>
        <fullName evidence="10">Glycerol-3-phosphate acyltransferase</fullName>
    </recommendedName>
    <alternativeName>
        <fullName evidence="10">Acyl-PO4 G3P acyltransferase</fullName>
    </alternativeName>
    <alternativeName>
        <fullName evidence="10">Acyl-phosphate--glycerol-3-phosphate acyltransferase</fullName>
    </alternativeName>
    <alternativeName>
        <fullName evidence="10">G3P acyltransferase</fullName>
        <shortName evidence="10">GPAT</shortName>
        <ecNumber evidence="10">2.3.1.275</ecNumber>
    </alternativeName>
    <alternativeName>
        <fullName evidence="10">Lysophosphatidic acid synthase</fullName>
        <shortName evidence="10">LPA synthase</shortName>
    </alternativeName>
</protein>
<keyword evidence="12" id="KW-1185">Reference proteome</keyword>
<keyword evidence="4 10" id="KW-0812">Transmembrane</keyword>
<dbReference type="PANTHER" id="PTHR30309:SF0">
    <property type="entry name" value="GLYCEROL-3-PHOSPHATE ACYLTRANSFERASE-RELATED"/>
    <property type="match status" value="1"/>
</dbReference>
<gene>
    <name evidence="10 11" type="primary">plsY</name>
    <name evidence="11" type="ORF">Q8852_00175</name>
</gene>
<dbReference type="Pfam" id="PF02660">
    <property type="entry name" value="G3P_acyltransf"/>
    <property type="match status" value="1"/>
</dbReference>
<evidence type="ECO:0000256" key="3">
    <source>
        <dbReference type="ARBA" id="ARBA00022679"/>
    </source>
</evidence>
<comment type="subcellular location">
    <subcellularLocation>
        <location evidence="10">Cell membrane</location>
        <topology evidence="10">Multi-pass membrane protein</topology>
    </subcellularLocation>
</comment>
<comment type="function">
    <text evidence="10">Catalyzes the transfer of an acyl group from acyl-phosphate (acyl-PO(4)) to glycerol-3-phosphate (G3P) to form lysophosphatidic acid (LPA). This enzyme utilizes acyl-phosphate as fatty acyl donor, but not acyl-CoA or acyl-ACP.</text>
</comment>
<dbReference type="HAMAP" id="MF_01043">
    <property type="entry name" value="PlsY"/>
    <property type="match status" value="1"/>
</dbReference>
<accession>A0ABY9HAF4</accession>
<dbReference type="NCBIfam" id="TIGR00023">
    <property type="entry name" value="glycerol-3-phosphate 1-O-acyltransferase PlsY"/>
    <property type="match status" value="1"/>
</dbReference>
<evidence type="ECO:0000256" key="2">
    <source>
        <dbReference type="ARBA" id="ARBA00022516"/>
    </source>
</evidence>
<keyword evidence="7 10" id="KW-0472">Membrane</keyword>
<keyword evidence="5 10" id="KW-1133">Transmembrane helix</keyword>
<feature type="transmembrane region" description="Helical" evidence="10">
    <location>
        <begin position="64"/>
        <end position="90"/>
    </location>
</feature>
<feature type="transmembrane region" description="Helical" evidence="10">
    <location>
        <begin position="235"/>
        <end position="254"/>
    </location>
</feature>
<reference evidence="11" key="1">
    <citation type="submission" date="2023-08" db="EMBL/GenBank/DDBJ databases">
        <title>Complete genome sequence of Mycoplasma seminis 2200.</title>
        <authorList>
            <person name="Spergser J."/>
        </authorList>
    </citation>
    <scope>NUCLEOTIDE SEQUENCE [LARGE SCALE GENOMIC DNA]</scope>
    <source>
        <strain evidence="11">2200</strain>
    </source>
</reference>
<keyword evidence="9 10" id="KW-1208">Phospholipid metabolism</keyword>